<dbReference type="Proteomes" id="UP001286456">
    <property type="component" value="Unassembled WGS sequence"/>
</dbReference>
<comment type="catalytic activity">
    <reaction evidence="11">
        <text>1D-myo-inositol 1,2,5,6-tetrakisphosphate + H2O = 1D-myo-inositol 1,2,6-trisphosphate + phosphate</text>
        <dbReference type="Rhea" id="RHEA:77119"/>
        <dbReference type="ChEBI" id="CHEBI:15377"/>
        <dbReference type="ChEBI" id="CHEBI:43474"/>
        <dbReference type="ChEBI" id="CHEBI:195535"/>
        <dbReference type="ChEBI" id="CHEBI:195537"/>
    </reaction>
    <physiologicalReaction direction="left-to-right" evidence="11">
        <dbReference type="Rhea" id="RHEA:77120"/>
    </physiologicalReaction>
</comment>
<reference evidence="21" key="1">
    <citation type="journal article" date="2023" name="Mol. Phylogenet. Evol.">
        <title>Genome-scale phylogeny and comparative genomics of the fungal order Sordariales.</title>
        <authorList>
            <person name="Hensen N."/>
            <person name="Bonometti L."/>
            <person name="Westerberg I."/>
            <person name="Brannstrom I.O."/>
            <person name="Guillou S."/>
            <person name="Cros-Aarteil S."/>
            <person name="Calhoun S."/>
            <person name="Haridas S."/>
            <person name="Kuo A."/>
            <person name="Mondo S."/>
            <person name="Pangilinan J."/>
            <person name="Riley R."/>
            <person name="LaButti K."/>
            <person name="Andreopoulos B."/>
            <person name="Lipzen A."/>
            <person name="Chen C."/>
            <person name="Yan M."/>
            <person name="Daum C."/>
            <person name="Ng V."/>
            <person name="Clum A."/>
            <person name="Steindorff A."/>
            <person name="Ohm R.A."/>
            <person name="Martin F."/>
            <person name="Silar P."/>
            <person name="Natvig D.O."/>
            <person name="Lalanne C."/>
            <person name="Gautier V."/>
            <person name="Ament-Velasquez S.L."/>
            <person name="Kruys A."/>
            <person name="Hutchinson M.I."/>
            <person name="Powell A.J."/>
            <person name="Barry K."/>
            <person name="Miller A.N."/>
            <person name="Grigoriev I.V."/>
            <person name="Debuchy R."/>
            <person name="Gladieux P."/>
            <person name="Hiltunen Thoren M."/>
            <person name="Johannesson H."/>
        </authorList>
    </citation>
    <scope>NUCLEOTIDE SEQUENCE</scope>
    <source>
        <strain evidence="21">SMH4131-1</strain>
    </source>
</reference>
<evidence type="ECO:0000256" key="4">
    <source>
        <dbReference type="ARBA" id="ARBA00012632"/>
    </source>
</evidence>
<evidence type="ECO:0000256" key="18">
    <source>
        <dbReference type="PIRSR" id="PIRSR000894-1"/>
    </source>
</evidence>
<dbReference type="GO" id="GO:0005576">
    <property type="term" value="C:extracellular region"/>
    <property type="evidence" value="ECO:0007669"/>
    <property type="project" value="UniProtKB-SubCell"/>
</dbReference>
<keyword evidence="5" id="KW-0964">Secreted</keyword>
<feature type="region of interest" description="Disordered" evidence="20">
    <location>
        <begin position="25"/>
        <end position="45"/>
    </location>
</feature>
<feature type="disulfide bond" evidence="19">
    <location>
        <begin position="315"/>
        <end position="331"/>
    </location>
</feature>
<evidence type="ECO:0000256" key="5">
    <source>
        <dbReference type="ARBA" id="ARBA00022525"/>
    </source>
</evidence>
<evidence type="ECO:0000256" key="2">
    <source>
        <dbReference type="ARBA" id="ARBA00005375"/>
    </source>
</evidence>
<dbReference type="InterPro" id="IPR016274">
    <property type="entry name" value="Histidine_acid_Pase_euk"/>
</dbReference>
<feature type="disulfide bond" evidence="19">
    <location>
        <begin position="263"/>
        <end position="515"/>
    </location>
</feature>
<evidence type="ECO:0000256" key="8">
    <source>
        <dbReference type="ARBA" id="ARBA00023180"/>
    </source>
</evidence>
<dbReference type="CDD" id="cd07061">
    <property type="entry name" value="HP_HAP_like"/>
    <property type="match status" value="1"/>
</dbReference>
<proteinExistence type="inferred from homology"/>
<evidence type="ECO:0000256" key="6">
    <source>
        <dbReference type="ARBA" id="ARBA00022801"/>
    </source>
</evidence>
<evidence type="ECO:0000256" key="19">
    <source>
        <dbReference type="PIRSR" id="PIRSR000894-2"/>
    </source>
</evidence>
<feature type="active site" description="Proton donor" evidence="18">
    <location>
        <position position="411"/>
    </location>
</feature>
<feature type="active site" description="Nucleophile" evidence="18">
    <location>
        <position position="132"/>
    </location>
</feature>
<feature type="disulfide bond" evidence="19">
    <location>
        <begin position="121"/>
        <end position="463"/>
    </location>
</feature>
<gene>
    <name evidence="21" type="ORF">B0T19DRAFT_236588</name>
</gene>
<dbReference type="PROSITE" id="PS00778">
    <property type="entry name" value="HIS_ACID_PHOSPHAT_2"/>
    <property type="match status" value="1"/>
</dbReference>
<dbReference type="SUPFAM" id="SSF53254">
    <property type="entry name" value="Phosphoglycerate mutase-like"/>
    <property type="match status" value="1"/>
</dbReference>
<dbReference type="GO" id="GO:0016158">
    <property type="term" value="F:inositol hexakisphosphate 3-phosphatase activity"/>
    <property type="evidence" value="ECO:0007669"/>
    <property type="project" value="UniProtKB-EC"/>
</dbReference>
<keyword evidence="8" id="KW-0325">Glycoprotein</keyword>
<evidence type="ECO:0000256" key="15">
    <source>
        <dbReference type="ARBA" id="ARBA00043788"/>
    </source>
</evidence>
<dbReference type="AlphaFoldDB" id="A0AAE0M9U0"/>
<name>A0AAE0M9U0_9PEZI</name>
<sequence>MELTNMIIAPINALMAKTSHKYSPLGNDDETAASASGSGGQETFGQHRNRRALKFTMAAAALLTLGYVTTLFLRGAHATTNPCDTPENGFQCNAATTHSWGQYSPFFSVPSELDASVPAGCQLTFAQILSRHGARDPTASKTASYNASIVKIHNTVTSYGAGYEFIKDYQYTLGADQLTTLGQQQMVNSGIKFYNRYKALASKSLPFVRASGQDRVIQSAQNWTQGLNLALLADRKCRAPTNTTMVVIPEATGVNNTMNHNLCTAFESGKYSTVGSTAQAAFAALFTAPIAARLAANLPGMTFSASAVVSFMDLCPFNTVASPTGAISPFCGLFTPAEWADYDYYQTLGKWYGYGPGNPLGPTQGVGYVNELIARLTRSPVNDSTSTNATLDSSPATFPLDRALYADFSHDNDMTGVLGALGVYTATKPLSTTARQTPAETGGYAASWTVPFGARIYVEKMVCGVSGGEELVRVLVNDRVVPLVGCGADALGRCALGKFVDSLAFARSGGLWSQCFA</sequence>
<feature type="disulfide bond" evidence="19">
    <location>
        <begin position="83"/>
        <end position="92"/>
    </location>
</feature>
<evidence type="ECO:0000256" key="16">
    <source>
        <dbReference type="ARBA" id="ARBA00044106"/>
    </source>
</evidence>
<dbReference type="GO" id="GO:0003993">
    <property type="term" value="F:acid phosphatase activity"/>
    <property type="evidence" value="ECO:0007669"/>
    <property type="project" value="TreeGrafter"/>
</dbReference>
<dbReference type="Pfam" id="PF00328">
    <property type="entry name" value="His_Phos_2"/>
    <property type="match status" value="1"/>
</dbReference>
<reference evidence="21" key="2">
    <citation type="submission" date="2023-06" db="EMBL/GenBank/DDBJ databases">
        <authorList>
            <consortium name="Lawrence Berkeley National Laboratory"/>
            <person name="Haridas S."/>
            <person name="Hensen N."/>
            <person name="Bonometti L."/>
            <person name="Westerberg I."/>
            <person name="Brannstrom I.O."/>
            <person name="Guillou S."/>
            <person name="Cros-Aarteil S."/>
            <person name="Calhoun S."/>
            <person name="Kuo A."/>
            <person name="Mondo S."/>
            <person name="Pangilinan J."/>
            <person name="Riley R."/>
            <person name="Labutti K."/>
            <person name="Andreopoulos B."/>
            <person name="Lipzen A."/>
            <person name="Chen C."/>
            <person name="Yanf M."/>
            <person name="Daum C."/>
            <person name="Ng V."/>
            <person name="Clum A."/>
            <person name="Steindorff A."/>
            <person name="Ohm R."/>
            <person name="Martin F."/>
            <person name="Silar P."/>
            <person name="Natvig D."/>
            <person name="Lalanne C."/>
            <person name="Gautier V."/>
            <person name="Ament-Velasquez S.L."/>
            <person name="Kruys A."/>
            <person name="Hutchinson M.I."/>
            <person name="Powell A.J."/>
            <person name="Barry K."/>
            <person name="Miller A.N."/>
            <person name="Grigoriev I.V."/>
            <person name="Debuchy R."/>
            <person name="Gladieux P."/>
            <person name="Thoren M.H."/>
            <person name="Johannesson H."/>
        </authorList>
    </citation>
    <scope>NUCLEOTIDE SEQUENCE</scope>
    <source>
        <strain evidence="21">SMH4131-1</strain>
    </source>
</reference>
<evidence type="ECO:0000313" key="21">
    <source>
        <dbReference type="EMBL" id="KAK3324692.1"/>
    </source>
</evidence>
<evidence type="ECO:0000256" key="20">
    <source>
        <dbReference type="SAM" id="MobiDB-lite"/>
    </source>
</evidence>
<comment type="catalytic activity">
    <reaction evidence="14">
        <text>1D-myo-inositol 1,2,4,5,6-pentakisphosphate + H2O = 1D-myo-inositol 1,2,5,6-tetrakisphosphate + phosphate</text>
        <dbReference type="Rhea" id="RHEA:77115"/>
        <dbReference type="ChEBI" id="CHEBI:15377"/>
        <dbReference type="ChEBI" id="CHEBI:43474"/>
        <dbReference type="ChEBI" id="CHEBI:57798"/>
        <dbReference type="ChEBI" id="CHEBI:195535"/>
    </reaction>
    <physiologicalReaction direction="left-to-right" evidence="14">
        <dbReference type="Rhea" id="RHEA:77116"/>
    </physiologicalReaction>
</comment>
<dbReference type="PROSITE" id="PS00616">
    <property type="entry name" value="HIS_ACID_PHOSPHAT_1"/>
    <property type="match status" value="1"/>
</dbReference>
<evidence type="ECO:0000256" key="7">
    <source>
        <dbReference type="ARBA" id="ARBA00023157"/>
    </source>
</evidence>
<evidence type="ECO:0000256" key="10">
    <source>
        <dbReference type="ARBA" id="ARBA00042300"/>
    </source>
</evidence>
<evidence type="ECO:0000256" key="12">
    <source>
        <dbReference type="ARBA" id="ARBA00043675"/>
    </source>
</evidence>
<evidence type="ECO:0000256" key="17">
    <source>
        <dbReference type="ARBA" id="ARBA00044262"/>
    </source>
</evidence>
<feature type="disulfide bond" evidence="19">
    <location>
        <begin position="486"/>
        <end position="494"/>
    </location>
</feature>
<evidence type="ECO:0000256" key="11">
    <source>
        <dbReference type="ARBA" id="ARBA00043670"/>
    </source>
</evidence>
<keyword evidence="7 19" id="KW-1015">Disulfide bond</keyword>
<comment type="subcellular location">
    <subcellularLocation>
        <location evidence="1">Secreted</location>
    </subcellularLocation>
</comment>
<evidence type="ECO:0000256" key="3">
    <source>
        <dbReference type="ARBA" id="ARBA00011245"/>
    </source>
</evidence>
<dbReference type="InterPro" id="IPR029033">
    <property type="entry name" value="His_PPase_superfam"/>
</dbReference>
<dbReference type="InterPro" id="IPR000560">
    <property type="entry name" value="His_Pase_clade-2"/>
</dbReference>
<keyword evidence="6" id="KW-0378">Hydrolase</keyword>
<comment type="subunit">
    <text evidence="3">Monomer.</text>
</comment>
<evidence type="ECO:0000313" key="22">
    <source>
        <dbReference type="Proteomes" id="UP001286456"/>
    </source>
</evidence>
<evidence type="ECO:0000256" key="14">
    <source>
        <dbReference type="ARBA" id="ARBA00043748"/>
    </source>
</evidence>
<comment type="catalytic activity">
    <reaction evidence="13">
        <text>1D-myo-inositol 1,2,6-trisphosphate + H2O = 1D-myo-inositol 1,2-bisphosphate + phosphate</text>
        <dbReference type="Rhea" id="RHEA:77131"/>
        <dbReference type="ChEBI" id="CHEBI:15377"/>
        <dbReference type="ChEBI" id="CHEBI:43474"/>
        <dbReference type="ChEBI" id="CHEBI:195537"/>
        <dbReference type="ChEBI" id="CHEBI:195539"/>
    </reaction>
    <physiologicalReaction direction="left-to-right" evidence="13">
        <dbReference type="Rhea" id="RHEA:77132"/>
    </physiologicalReaction>
</comment>
<organism evidence="21 22">
    <name type="scientific">Cercophora scortea</name>
    <dbReference type="NCBI Taxonomy" id="314031"/>
    <lineage>
        <taxon>Eukaryota</taxon>
        <taxon>Fungi</taxon>
        <taxon>Dikarya</taxon>
        <taxon>Ascomycota</taxon>
        <taxon>Pezizomycotina</taxon>
        <taxon>Sordariomycetes</taxon>
        <taxon>Sordariomycetidae</taxon>
        <taxon>Sordariales</taxon>
        <taxon>Lasiosphaeriaceae</taxon>
        <taxon>Cercophora</taxon>
    </lineage>
</organism>
<comment type="catalytic activity">
    <reaction evidence="15">
        <text>1D-myo-inositol hexakisphosphate + H2O = 1D-myo-inositol 1,2,4,5,6-pentakisphosphate + phosphate</text>
        <dbReference type="Rhea" id="RHEA:16989"/>
        <dbReference type="ChEBI" id="CHEBI:15377"/>
        <dbReference type="ChEBI" id="CHEBI:43474"/>
        <dbReference type="ChEBI" id="CHEBI:57798"/>
        <dbReference type="ChEBI" id="CHEBI:58130"/>
        <dbReference type="EC" id="3.1.3.8"/>
    </reaction>
    <physiologicalReaction direction="left-to-right" evidence="15">
        <dbReference type="Rhea" id="RHEA:16990"/>
    </physiologicalReaction>
</comment>
<dbReference type="PIRSF" id="PIRSF000894">
    <property type="entry name" value="Acid_phosphatase"/>
    <property type="match status" value="1"/>
</dbReference>
<comment type="caution">
    <text evidence="21">The sequence shown here is derived from an EMBL/GenBank/DDBJ whole genome shotgun (WGS) entry which is preliminary data.</text>
</comment>
<evidence type="ECO:0000256" key="1">
    <source>
        <dbReference type="ARBA" id="ARBA00004613"/>
    </source>
</evidence>
<protein>
    <recommendedName>
        <fullName evidence="16">Phytase A</fullName>
        <ecNumber evidence="4">3.1.3.8</ecNumber>
    </recommendedName>
    <alternativeName>
        <fullName evidence="17">Histidine acid phosphatase phyA</fullName>
    </alternativeName>
    <alternativeName>
        <fullName evidence="10">Myo-inositol hexakisphosphate phosphohydrolase A</fullName>
    </alternativeName>
    <alternativeName>
        <fullName evidence="9">Myo-inositol-hexaphosphate 3-phosphohydrolase A</fullName>
    </alternativeName>
</protein>
<dbReference type="Gene3D" id="3.40.50.1240">
    <property type="entry name" value="Phosphoglycerate mutase-like"/>
    <property type="match status" value="1"/>
</dbReference>
<dbReference type="PANTHER" id="PTHR20963">
    <property type="entry name" value="MULTIPLE INOSITOL POLYPHOSPHATE PHOSPHATASE-RELATED"/>
    <property type="match status" value="1"/>
</dbReference>
<evidence type="ECO:0000256" key="9">
    <source>
        <dbReference type="ARBA" id="ARBA00041857"/>
    </source>
</evidence>
<dbReference type="EC" id="3.1.3.8" evidence="4"/>
<comment type="similarity">
    <text evidence="2">Belongs to the histidine acid phosphatase family.</text>
</comment>
<dbReference type="PANTHER" id="PTHR20963:SF24">
    <property type="entry name" value="3-PHYTASE B"/>
    <property type="match status" value="1"/>
</dbReference>
<dbReference type="InterPro" id="IPR033379">
    <property type="entry name" value="Acid_Pase_AS"/>
</dbReference>
<comment type="catalytic activity">
    <reaction evidence="12">
        <text>1D-myo-inositol 1,2-bisphosphate + H2O = 1D-myo-inositol 2-phosphate + phosphate</text>
        <dbReference type="Rhea" id="RHEA:77135"/>
        <dbReference type="ChEBI" id="CHEBI:15377"/>
        <dbReference type="ChEBI" id="CHEBI:43474"/>
        <dbReference type="ChEBI" id="CHEBI:84142"/>
        <dbReference type="ChEBI" id="CHEBI:195539"/>
    </reaction>
    <physiologicalReaction direction="left-to-right" evidence="12">
        <dbReference type="Rhea" id="RHEA:77136"/>
    </physiologicalReaction>
</comment>
<dbReference type="EMBL" id="JAUEPO010000004">
    <property type="protein sequence ID" value="KAK3324692.1"/>
    <property type="molecule type" value="Genomic_DNA"/>
</dbReference>
<keyword evidence="22" id="KW-1185">Reference proteome</keyword>
<accession>A0AAE0M9U0</accession>
<evidence type="ECO:0000256" key="13">
    <source>
        <dbReference type="ARBA" id="ARBA00043721"/>
    </source>
</evidence>